<protein>
    <recommendedName>
        <fullName evidence="7">SWIM-type domain-containing protein</fullName>
    </recommendedName>
</protein>
<evidence type="ECO:0000313" key="8">
    <source>
        <dbReference type="EMBL" id="KAH0939130.1"/>
    </source>
</evidence>
<proteinExistence type="predicted"/>
<dbReference type="Pfam" id="PF03108">
    <property type="entry name" value="DBD_Tnp_Mut"/>
    <property type="match status" value="1"/>
</dbReference>
<evidence type="ECO:0000256" key="6">
    <source>
        <dbReference type="SAM" id="SignalP"/>
    </source>
</evidence>
<keyword evidence="3" id="KW-0862">Zinc</keyword>
<dbReference type="PANTHER" id="PTHR31973:SF113">
    <property type="entry name" value="PROTEIN FAR1-RELATED SEQUENCE 5-LIKE"/>
    <property type="match status" value="1"/>
</dbReference>
<dbReference type="InterPro" id="IPR004332">
    <property type="entry name" value="Transposase_MuDR"/>
</dbReference>
<dbReference type="InterPro" id="IPR007527">
    <property type="entry name" value="Znf_SWIM"/>
</dbReference>
<evidence type="ECO:0000256" key="1">
    <source>
        <dbReference type="ARBA" id="ARBA00022723"/>
    </source>
</evidence>
<dbReference type="PROSITE" id="PS50966">
    <property type="entry name" value="ZF_SWIM"/>
    <property type="match status" value="1"/>
</dbReference>
<organism evidence="8 9">
    <name type="scientific">Brassica napus</name>
    <name type="common">Rape</name>
    <dbReference type="NCBI Taxonomy" id="3708"/>
    <lineage>
        <taxon>Eukaryota</taxon>
        <taxon>Viridiplantae</taxon>
        <taxon>Streptophyta</taxon>
        <taxon>Embryophyta</taxon>
        <taxon>Tracheophyta</taxon>
        <taxon>Spermatophyta</taxon>
        <taxon>Magnoliopsida</taxon>
        <taxon>eudicotyledons</taxon>
        <taxon>Gunneridae</taxon>
        <taxon>Pentapetalae</taxon>
        <taxon>rosids</taxon>
        <taxon>malvids</taxon>
        <taxon>Brassicales</taxon>
        <taxon>Brassicaceae</taxon>
        <taxon>Brassiceae</taxon>
        <taxon>Brassica</taxon>
    </lineage>
</organism>
<feature type="domain" description="SWIM-type" evidence="7">
    <location>
        <begin position="586"/>
        <end position="618"/>
    </location>
</feature>
<feature type="region of interest" description="Disordered" evidence="5">
    <location>
        <begin position="419"/>
        <end position="442"/>
    </location>
</feature>
<comment type="caution">
    <text evidence="8">The sequence shown here is derived from an EMBL/GenBank/DDBJ whole genome shotgun (WGS) entry which is preliminary data.</text>
</comment>
<accession>A0ABQ8EEU8</accession>
<gene>
    <name evidence="8" type="ORF">HID58_006591</name>
</gene>
<dbReference type="Pfam" id="PF04434">
    <property type="entry name" value="SWIM"/>
    <property type="match status" value="1"/>
</dbReference>
<feature type="chain" id="PRO_5047366116" description="SWIM-type domain-containing protein" evidence="6">
    <location>
        <begin position="22"/>
        <end position="747"/>
    </location>
</feature>
<reference evidence="8 9" key="1">
    <citation type="submission" date="2021-05" db="EMBL/GenBank/DDBJ databases">
        <title>Genome Assembly of Synthetic Allotetraploid Brassica napus Reveals Homoeologous Exchanges between Subgenomes.</title>
        <authorList>
            <person name="Davis J.T."/>
        </authorList>
    </citation>
    <scope>NUCLEOTIDE SEQUENCE [LARGE SCALE GENOMIC DNA]</scope>
    <source>
        <strain evidence="9">cv. Da-Ae</strain>
        <tissue evidence="8">Seedling</tissue>
    </source>
</reference>
<keyword evidence="9" id="KW-1185">Reference proteome</keyword>
<feature type="signal peptide" evidence="6">
    <location>
        <begin position="1"/>
        <end position="21"/>
    </location>
</feature>
<dbReference type="SMART" id="SM00575">
    <property type="entry name" value="ZnF_PMZ"/>
    <property type="match status" value="1"/>
</dbReference>
<evidence type="ECO:0000259" key="7">
    <source>
        <dbReference type="PROSITE" id="PS50966"/>
    </source>
</evidence>
<keyword evidence="2 4" id="KW-0863">Zinc-finger</keyword>
<keyword evidence="6" id="KW-0732">Signal</keyword>
<evidence type="ECO:0000256" key="4">
    <source>
        <dbReference type="PROSITE-ProRule" id="PRU00325"/>
    </source>
</evidence>
<dbReference type="Proteomes" id="UP000824890">
    <property type="component" value="Unassembled WGS sequence"/>
</dbReference>
<keyword evidence="1" id="KW-0479">Metal-binding</keyword>
<dbReference type="EMBL" id="JAGKQM010000002">
    <property type="protein sequence ID" value="KAH0939130.1"/>
    <property type="molecule type" value="Genomic_DNA"/>
</dbReference>
<sequence length="747" mass="82972">MFQMGRLFRLIMGLWCKSSTGVWNFKETPNSEGEALIINRTDSVDGIVERIRITLNLGILTPVVLTYQLPPWMLHPDGPTTPPITLVSNKDVEIMTSVTDYIEDAVLYVTSGPKLVAKYQFLCRTPFTIDEKTYLEEGVTEEEHRQAILDLVGGHPIVCSKHMLEIMFNEPQLLLVFRVALEIEMVYGLENDDDHNAEPPDNLTINGSDFLSFEGAVPLSPDPLDNYNLQDEVLYGEPITIEDLQNSVPNFEATPMVHQGDTVEQEPLHVWENMAEDETYWDGMMEGERAFEVYIARYPLPTEEVIGLSLAHNRRVCAPQPETIIVIDDDDDNSYTGSTNGNNELDNIIALPPPVQIEPDSTVDTINSVTVLTRGEPSAAEKIIHTVDAPNNLHATSPTATGATTEPFLDLTLGVGIGNNRADPEPLSHGGDSSSESEDGCGIKTNNADALYEGKVFKSRADFKQQIALYALRNKFHFRNARSTPGGMVLRCVSSSCKWRIYAIKMKNVEKYEIRRVISGHSCSVDERAGYEAQATHMVIGEMIKSRLTVRVKEIVEENFQNSGGILVRRINDVGFEVKDKDGCSYHVNLATKSCSCYSFQKLLIPCSHAIASAIKEKVSIESLVSDFYTVENLSLVYGEDILPISNEGNTSGASTEVVGEAVEIFPPSSRRPPGRPRKSRILSTGEIRVTNCTIICFVYISEKPVTKLLCCKMKTPRKRHVCSRCNASGHNKATCKFIHVWTEAGL</sequence>
<name>A0ABQ8EEU8_BRANA</name>
<dbReference type="PANTHER" id="PTHR31973">
    <property type="entry name" value="POLYPROTEIN, PUTATIVE-RELATED"/>
    <property type="match status" value="1"/>
</dbReference>
<dbReference type="InterPro" id="IPR006564">
    <property type="entry name" value="Znf_PMZ"/>
</dbReference>
<evidence type="ECO:0000256" key="5">
    <source>
        <dbReference type="SAM" id="MobiDB-lite"/>
    </source>
</evidence>
<evidence type="ECO:0000313" key="9">
    <source>
        <dbReference type="Proteomes" id="UP000824890"/>
    </source>
</evidence>
<evidence type="ECO:0000256" key="3">
    <source>
        <dbReference type="ARBA" id="ARBA00022833"/>
    </source>
</evidence>
<evidence type="ECO:0000256" key="2">
    <source>
        <dbReference type="ARBA" id="ARBA00022771"/>
    </source>
</evidence>